<keyword evidence="12" id="KW-1185">Reference proteome</keyword>
<proteinExistence type="predicted"/>
<dbReference type="InterPro" id="IPR010978">
    <property type="entry name" value="tRNA-bd_arm"/>
</dbReference>
<dbReference type="InterPro" id="IPR045864">
    <property type="entry name" value="aa-tRNA-synth_II/BPL/LPL"/>
</dbReference>
<dbReference type="Proteomes" id="UP001165060">
    <property type="component" value="Unassembled WGS sequence"/>
</dbReference>
<name>A0ABQ6MUB1_9STRA</name>
<dbReference type="NCBIfam" id="TIGR00414">
    <property type="entry name" value="serS"/>
    <property type="match status" value="1"/>
</dbReference>
<evidence type="ECO:0000256" key="2">
    <source>
        <dbReference type="ARBA" id="ARBA00022598"/>
    </source>
</evidence>
<keyword evidence="4" id="KW-0067">ATP-binding</keyword>
<keyword evidence="2" id="KW-0436">Ligase</keyword>
<dbReference type="EMBL" id="BRYB01004531">
    <property type="protein sequence ID" value="GMI32772.1"/>
    <property type="molecule type" value="Genomic_DNA"/>
</dbReference>
<dbReference type="Pfam" id="PF00587">
    <property type="entry name" value="tRNA-synt_2b"/>
    <property type="match status" value="1"/>
</dbReference>
<dbReference type="EC" id="6.1.1.11" evidence="1"/>
<dbReference type="SUPFAM" id="SSF46589">
    <property type="entry name" value="tRNA-binding arm"/>
    <property type="match status" value="1"/>
</dbReference>
<feature type="domain" description="Aminoacyl-transfer RNA synthetases class-II family profile" evidence="10">
    <location>
        <begin position="175"/>
        <end position="457"/>
    </location>
</feature>
<evidence type="ECO:0000256" key="3">
    <source>
        <dbReference type="ARBA" id="ARBA00022741"/>
    </source>
</evidence>
<dbReference type="PRINTS" id="PR00981">
    <property type="entry name" value="TRNASYNTHSER"/>
</dbReference>
<keyword evidence="5" id="KW-0648">Protein biosynthesis</keyword>
<dbReference type="InterPro" id="IPR015866">
    <property type="entry name" value="Ser-tRNA-synth_1_N"/>
</dbReference>
<dbReference type="InterPro" id="IPR006195">
    <property type="entry name" value="aa-tRNA-synth_II"/>
</dbReference>
<evidence type="ECO:0000256" key="7">
    <source>
        <dbReference type="ARBA" id="ARBA00031113"/>
    </source>
</evidence>
<dbReference type="PROSITE" id="PS50862">
    <property type="entry name" value="AA_TRNA_LIGASE_II"/>
    <property type="match status" value="1"/>
</dbReference>
<protein>
    <recommendedName>
        <fullName evidence="1">serine--tRNA ligase</fullName>
        <ecNumber evidence="1">6.1.1.11</ecNumber>
    </recommendedName>
    <alternativeName>
        <fullName evidence="7">Seryl-tRNA synthetase</fullName>
    </alternativeName>
</protein>
<dbReference type="SUPFAM" id="SSF55681">
    <property type="entry name" value="Class II aaRS and biotin synthetases"/>
    <property type="match status" value="1"/>
</dbReference>
<gene>
    <name evidence="11" type="ORF">TeGR_g594</name>
</gene>
<evidence type="ECO:0000313" key="12">
    <source>
        <dbReference type="Proteomes" id="UP001165060"/>
    </source>
</evidence>
<sequence>MPIDINYLREYKKTDTSPNLVGSPQVFRDAQHMRGKDVGAVDRVIALDTEWRECTVRILGLKTDMNKVQKEEIAPKKKAKVQSDDEGLVEALAKVQEIRKQVAALEATLPGMEAARDKELGKIGNIVDPEVPFGTTDEEDEKNLVVGLNPHPDGVELPCPCGQLKATPPPTKPLQHDDILWRIGGYEPIRGANVAGHRGYFLTANGVLLNQAVIQFSIAFLGERGYMPLQPPFMMNKDVMSGIAQLEDFDEQLYKVSGKTDDPTGESEKYLIATSEQPICAYHKGDWLRESEVPIRYTGISTCFRKEAGSSGKDIRGIFRVHQFEKIEQFVVTHDDLEESSKEQTRMKEAAEDFYKALGIPYRVVCLVSGALNDAAIKKYDLEGWFPGQNAYRELVSCSNCTDFQSRSMGTRYGIKKQGQATASYCHFLNSTLCATGRGICAILENHQTEDYQGKGPGVVVPEALRNYMGGKDFLPFVRGPAEMTKGEKGKVKSQTKKDQGKKGGDKKKADVPPPAPK</sequence>
<dbReference type="PIRSF" id="PIRSF001529">
    <property type="entry name" value="Ser-tRNA-synth_IIa"/>
    <property type="match status" value="1"/>
</dbReference>
<dbReference type="PANTHER" id="PTHR11778">
    <property type="entry name" value="SERYL-TRNA SYNTHETASE"/>
    <property type="match status" value="1"/>
</dbReference>
<organism evidence="11 12">
    <name type="scientific">Tetraparma gracilis</name>
    <dbReference type="NCBI Taxonomy" id="2962635"/>
    <lineage>
        <taxon>Eukaryota</taxon>
        <taxon>Sar</taxon>
        <taxon>Stramenopiles</taxon>
        <taxon>Ochrophyta</taxon>
        <taxon>Bolidophyceae</taxon>
        <taxon>Parmales</taxon>
        <taxon>Triparmaceae</taxon>
        <taxon>Tetraparma</taxon>
    </lineage>
</organism>
<feature type="coiled-coil region" evidence="8">
    <location>
        <begin position="88"/>
        <end position="115"/>
    </location>
</feature>
<dbReference type="InterPro" id="IPR002317">
    <property type="entry name" value="Ser-tRNA-ligase_type_1"/>
</dbReference>
<evidence type="ECO:0000259" key="10">
    <source>
        <dbReference type="PROSITE" id="PS50862"/>
    </source>
</evidence>
<evidence type="ECO:0000256" key="8">
    <source>
        <dbReference type="SAM" id="Coils"/>
    </source>
</evidence>
<keyword evidence="8" id="KW-0175">Coiled coil</keyword>
<evidence type="ECO:0000256" key="4">
    <source>
        <dbReference type="ARBA" id="ARBA00022840"/>
    </source>
</evidence>
<dbReference type="Gene3D" id="1.10.287.40">
    <property type="entry name" value="Serine-tRNA synthetase, tRNA binding domain"/>
    <property type="match status" value="1"/>
</dbReference>
<keyword evidence="3" id="KW-0547">Nucleotide-binding</keyword>
<accession>A0ABQ6MUB1</accession>
<evidence type="ECO:0000256" key="5">
    <source>
        <dbReference type="ARBA" id="ARBA00022917"/>
    </source>
</evidence>
<dbReference type="InterPro" id="IPR042103">
    <property type="entry name" value="SerRS_1_N_sf"/>
</dbReference>
<dbReference type="Gene3D" id="3.30.930.10">
    <property type="entry name" value="Bira Bifunctional Protein, Domain 2"/>
    <property type="match status" value="1"/>
</dbReference>
<dbReference type="InterPro" id="IPR002314">
    <property type="entry name" value="aa-tRNA-synt_IIb"/>
</dbReference>
<comment type="caution">
    <text evidence="11">The sequence shown here is derived from an EMBL/GenBank/DDBJ whole genome shotgun (WGS) entry which is preliminary data.</text>
</comment>
<dbReference type="Pfam" id="PF02403">
    <property type="entry name" value="Seryl_tRNA_N"/>
    <property type="match status" value="1"/>
</dbReference>
<evidence type="ECO:0000256" key="9">
    <source>
        <dbReference type="SAM" id="MobiDB-lite"/>
    </source>
</evidence>
<feature type="compositionally biased region" description="Basic and acidic residues" evidence="9">
    <location>
        <begin position="485"/>
        <end position="511"/>
    </location>
</feature>
<evidence type="ECO:0000256" key="1">
    <source>
        <dbReference type="ARBA" id="ARBA00012840"/>
    </source>
</evidence>
<dbReference type="CDD" id="cd00770">
    <property type="entry name" value="SerRS_core"/>
    <property type="match status" value="1"/>
</dbReference>
<keyword evidence="6" id="KW-0030">Aminoacyl-tRNA synthetase</keyword>
<evidence type="ECO:0000313" key="11">
    <source>
        <dbReference type="EMBL" id="GMI32772.1"/>
    </source>
</evidence>
<dbReference type="InterPro" id="IPR033729">
    <property type="entry name" value="SerRS_core"/>
</dbReference>
<evidence type="ECO:0000256" key="6">
    <source>
        <dbReference type="ARBA" id="ARBA00023146"/>
    </source>
</evidence>
<feature type="region of interest" description="Disordered" evidence="9">
    <location>
        <begin position="484"/>
        <end position="518"/>
    </location>
</feature>
<reference evidence="11 12" key="1">
    <citation type="journal article" date="2023" name="Commun. Biol.">
        <title>Genome analysis of Parmales, the sister group of diatoms, reveals the evolutionary specialization of diatoms from phago-mixotrophs to photoautotrophs.</title>
        <authorList>
            <person name="Ban H."/>
            <person name="Sato S."/>
            <person name="Yoshikawa S."/>
            <person name="Yamada K."/>
            <person name="Nakamura Y."/>
            <person name="Ichinomiya M."/>
            <person name="Sato N."/>
            <person name="Blanc-Mathieu R."/>
            <person name="Endo H."/>
            <person name="Kuwata A."/>
            <person name="Ogata H."/>
        </authorList>
    </citation>
    <scope>NUCLEOTIDE SEQUENCE [LARGE SCALE GENOMIC DNA]</scope>
</reference>